<proteinExistence type="predicted"/>
<sequence>MRQPLMQQPSAAQPGLLTALVPLVATSITVLLAVAALPSLVLQANLRVHTEPAVSGGDVLVVARAASGRWILNGAPQADEGLLRQLQARPPAVVAVRFQPSAGLASAEVAASLDWLQHHSRLPVLVEWPGGMR</sequence>
<dbReference type="Proteomes" id="UP000243002">
    <property type="component" value="Unassembled WGS sequence"/>
</dbReference>
<dbReference type="EMBL" id="PXXO01000018">
    <property type="protein sequence ID" value="PSJ03681.1"/>
    <property type="molecule type" value="Genomic_DNA"/>
</dbReference>
<protein>
    <recommendedName>
        <fullName evidence="3">Biopolymer transporter ExbD</fullName>
    </recommendedName>
</protein>
<organism evidence="1 2">
    <name type="scientific">Cyanobium usitatum str. Tous</name>
    <dbReference type="NCBI Taxonomy" id="2116684"/>
    <lineage>
        <taxon>Bacteria</taxon>
        <taxon>Bacillati</taxon>
        <taxon>Cyanobacteriota</taxon>
        <taxon>Cyanophyceae</taxon>
        <taxon>Synechococcales</taxon>
        <taxon>Prochlorococcaceae</taxon>
        <taxon>Cyanobium</taxon>
    </lineage>
</organism>
<keyword evidence="2" id="KW-1185">Reference proteome</keyword>
<gene>
    <name evidence="1" type="ORF">C7K55_12245</name>
</gene>
<comment type="caution">
    <text evidence="1">The sequence shown here is derived from an EMBL/GenBank/DDBJ whole genome shotgun (WGS) entry which is preliminary data.</text>
</comment>
<evidence type="ECO:0000313" key="1">
    <source>
        <dbReference type="EMBL" id="PSJ03681.1"/>
    </source>
</evidence>
<evidence type="ECO:0008006" key="3">
    <source>
        <dbReference type="Google" id="ProtNLM"/>
    </source>
</evidence>
<dbReference type="AlphaFoldDB" id="A0A2P7MR36"/>
<accession>A0A2P7MR36</accession>
<evidence type="ECO:0000313" key="2">
    <source>
        <dbReference type="Proteomes" id="UP000243002"/>
    </source>
</evidence>
<name>A0A2P7MR36_9CYAN</name>
<reference evidence="1 2" key="1">
    <citation type="journal article" date="2018" name="Environ. Microbiol.">
        <title>Ecological and genomic features of two widespread freshwater picocyanobacteria.</title>
        <authorList>
            <person name="Cabello-Yeves P.J."/>
            <person name="Picazo A."/>
            <person name="Camacho A."/>
            <person name="Callieri C."/>
            <person name="Rosselli R."/>
            <person name="Roda-Garcia J.J."/>
            <person name="Coutinho F.H."/>
            <person name="Rodriguez-Valera F."/>
        </authorList>
    </citation>
    <scope>NUCLEOTIDE SEQUENCE [LARGE SCALE GENOMIC DNA]</scope>
    <source>
        <strain evidence="1 2">Tous</strain>
    </source>
</reference>